<accession>A0A6A6U436</accession>
<gene>
    <name evidence="1" type="ORF">BT63DRAFT_416327</name>
</gene>
<dbReference type="EMBL" id="MU004239">
    <property type="protein sequence ID" value="KAF2665888.1"/>
    <property type="molecule type" value="Genomic_DNA"/>
</dbReference>
<name>A0A6A6U436_9PEZI</name>
<organism evidence="1 2">
    <name type="scientific">Microthyrium microscopicum</name>
    <dbReference type="NCBI Taxonomy" id="703497"/>
    <lineage>
        <taxon>Eukaryota</taxon>
        <taxon>Fungi</taxon>
        <taxon>Dikarya</taxon>
        <taxon>Ascomycota</taxon>
        <taxon>Pezizomycotina</taxon>
        <taxon>Dothideomycetes</taxon>
        <taxon>Dothideomycetes incertae sedis</taxon>
        <taxon>Microthyriales</taxon>
        <taxon>Microthyriaceae</taxon>
        <taxon>Microthyrium</taxon>
    </lineage>
</organism>
<dbReference type="Proteomes" id="UP000799302">
    <property type="component" value="Unassembled WGS sequence"/>
</dbReference>
<reference evidence="1" key="1">
    <citation type="journal article" date="2020" name="Stud. Mycol.">
        <title>101 Dothideomycetes genomes: a test case for predicting lifestyles and emergence of pathogens.</title>
        <authorList>
            <person name="Haridas S."/>
            <person name="Albert R."/>
            <person name="Binder M."/>
            <person name="Bloem J."/>
            <person name="Labutti K."/>
            <person name="Salamov A."/>
            <person name="Andreopoulos B."/>
            <person name="Baker S."/>
            <person name="Barry K."/>
            <person name="Bills G."/>
            <person name="Bluhm B."/>
            <person name="Cannon C."/>
            <person name="Castanera R."/>
            <person name="Culley D."/>
            <person name="Daum C."/>
            <person name="Ezra D."/>
            <person name="Gonzalez J."/>
            <person name="Henrissat B."/>
            <person name="Kuo A."/>
            <person name="Liang C."/>
            <person name="Lipzen A."/>
            <person name="Lutzoni F."/>
            <person name="Magnuson J."/>
            <person name="Mondo S."/>
            <person name="Nolan M."/>
            <person name="Ohm R."/>
            <person name="Pangilinan J."/>
            <person name="Park H.-J."/>
            <person name="Ramirez L."/>
            <person name="Alfaro M."/>
            <person name="Sun H."/>
            <person name="Tritt A."/>
            <person name="Yoshinaga Y."/>
            <person name="Zwiers L.-H."/>
            <person name="Turgeon B."/>
            <person name="Goodwin S."/>
            <person name="Spatafora J."/>
            <person name="Crous P."/>
            <person name="Grigoriev I."/>
        </authorList>
    </citation>
    <scope>NUCLEOTIDE SEQUENCE</scope>
    <source>
        <strain evidence="1">CBS 115976</strain>
    </source>
</reference>
<keyword evidence="2" id="KW-1185">Reference proteome</keyword>
<evidence type="ECO:0000313" key="2">
    <source>
        <dbReference type="Proteomes" id="UP000799302"/>
    </source>
</evidence>
<sequence>MANRKQSHGSQKAPKPSAIESWFNKLLKKGKKPIERDHTQTLEWKHLTLEIKILILEYAINNPSLPTNNPTRTLQDHIGGNNYHKCTIQEPTSNERILSLVSKEFQSLTKRYITESPKTRNRTPLTYRAKWSYDLGRFAHLSFTHLPRTLVRNSRRTEHDDLVISCEVPLWDHIAQEAYFELIHQANTSHYANRYAEKCRIAFPKPRVLLPSTTRHVWFRPSRTPAPPWPAAASTPASLVPEELEGLMLRTVLDMVTLLHNRFLRQDNRFANIIVRVPYYEYVGGARELFTQYLMLDAGGQEWDRSDLTDFVCEKVIFEFRNCDVVRTVAGPGREASYEVVEHELASD</sequence>
<evidence type="ECO:0000313" key="1">
    <source>
        <dbReference type="EMBL" id="KAF2665888.1"/>
    </source>
</evidence>
<protein>
    <submittedName>
        <fullName evidence="1">Uncharacterized protein</fullName>
    </submittedName>
</protein>
<dbReference type="AlphaFoldDB" id="A0A6A6U436"/>
<proteinExistence type="predicted"/>